<dbReference type="Proteomes" id="UP000185781">
    <property type="component" value="Unassembled WGS sequence"/>
</dbReference>
<dbReference type="STRING" id="373672.SAMN05421785_101716"/>
<accession>A0A1N7KTA0</accession>
<gene>
    <name evidence="1" type="ORF">SAMN05421785_101716</name>
</gene>
<sequence>MEDQYIYTDEFGNESVFLRRKYYKLVCATITDFFEEPLPENGFHRHFLNLLNTLEDYHNVYIITTEMPFYWAICIIENNWTIKHLLKNKTDEEYREWYIRYKKENDIVSFIIEGINEETYEFTNNDGDKSLFLRKKYYEFICSLVTDFFKKPLEYNSMNAGLISSLNALFADGKQKDVDRFIGQEIYWAMSVIEDKEFQNLLISTNLEGYNEFLADFHRENKINSFVIQEFK</sequence>
<dbReference type="OrthoDB" id="1250843at2"/>
<evidence type="ECO:0000313" key="1">
    <source>
        <dbReference type="EMBL" id="SIS64785.1"/>
    </source>
</evidence>
<protein>
    <submittedName>
        <fullName evidence="1">Uncharacterized protein</fullName>
    </submittedName>
</protein>
<reference evidence="1 2" key="1">
    <citation type="submission" date="2017-01" db="EMBL/GenBank/DDBJ databases">
        <authorList>
            <person name="Mah S.A."/>
            <person name="Swanson W.J."/>
            <person name="Moy G.W."/>
            <person name="Vacquier V.D."/>
        </authorList>
    </citation>
    <scope>NUCLEOTIDE SEQUENCE [LARGE SCALE GENOMIC DNA]</scope>
    <source>
        <strain evidence="1 2">DSM 18014</strain>
    </source>
</reference>
<proteinExistence type="predicted"/>
<dbReference type="RefSeq" id="WP_076390514.1">
    <property type="nucleotide sequence ID" value="NZ_FTOV01000001.1"/>
</dbReference>
<organism evidence="1 2">
    <name type="scientific">Chryseobacterium gambrini</name>
    <dbReference type="NCBI Taxonomy" id="373672"/>
    <lineage>
        <taxon>Bacteria</taxon>
        <taxon>Pseudomonadati</taxon>
        <taxon>Bacteroidota</taxon>
        <taxon>Flavobacteriia</taxon>
        <taxon>Flavobacteriales</taxon>
        <taxon>Weeksellaceae</taxon>
        <taxon>Chryseobacterium group</taxon>
        <taxon>Chryseobacterium</taxon>
    </lineage>
</organism>
<dbReference type="AlphaFoldDB" id="A0A1N7KTA0"/>
<evidence type="ECO:0000313" key="2">
    <source>
        <dbReference type="Proteomes" id="UP000185781"/>
    </source>
</evidence>
<name>A0A1N7KTA0_9FLAO</name>
<dbReference type="EMBL" id="FTOV01000001">
    <property type="protein sequence ID" value="SIS64785.1"/>
    <property type="molecule type" value="Genomic_DNA"/>
</dbReference>